<accession>A0A833M9H0</accession>
<evidence type="ECO:0000313" key="5">
    <source>
        <dbReference type="Proteomes" id="UP000465601"/>
    </source>
</evidence>
<evidence type="ECO:0000313" key="4">
    <source>
        <dbReference type="EMBL" id="KAB3527684.1"/>
    </source>
</evidence>
<dbReference type="Pfam" id="PF08955">
    <property type="entry name" value="BofC_C"/>
    <property type="match status" value="1"/>
</dbReference>
<keyword evidence="2" id="KW-1133">Transmembrane helix</keyword>
<proteinExistence type="predicted"/>
<keyword evidence="2" id="KW-0812">Transmembrane</keyword>
<protein>
    <recommendedName>
        <fullName evidence="3">Bypass of forespore C C-terminal domain-containing protein</fullName>
    </recommendedName>
</protein>
<dbReference type="OrthoDB" id="2082016at2"/>
<feature type="transmembrane region" description="Helical" evidence="2">
    <location>
        <begin position="9"/>
        <end position="32"/>
    </location>
</feature>
<keyword evidence="5" id="KW-1185">Reference proteome</keyword>
<reference evidence="4 5" key="1">
    <citation type="submission" date="2019-10" db="EMBL/GenBank/DDBJ databases">
        <title>Alkaliphilus serpentinus sp. nov. and Alkaliphilus pronyensis sp. nov., two novel anaerobic alkaliphilic species isolated from the serpentinized-hosted hydrothermal field of the Prony Bay (New Caledonia).</title>
        <authorList>
            <person name="Postec A."/>
        </authorList>
    </citation>
    <scope>NUCLEOTIDE SEQUENCE [LARGE SCALE GENOMIC DNA]</scope>
    <source>
        <strain evidence="4 5">LacT</strain>
    </source>
</reference>
<dbReference type="InterPro" id="IPR015050">
    <property type="entry name" value="BofC_C"/>
</dbReference>
<sequence length="213" mass="24723">MRRRKKTPYVITFFIALLVFGFIGFATGYYVYQNRLADPPDISLEDPNNNPLYKDPPDVNNPDHDPENETPVTRNELSIGSTTRVVFRTLYTSCQSIRDNVMEPLNEMIGLRESSFKDYVKDNLSEWQVVRFSTDEVVLFRRLDQICPDHFFVTELEGYIAVFRFSEDGEKILIEKTSIPISVLPAIDQDKLKRGIILKDRDEVNRLLEDYSG</sequence>
<dbReference type="AlphaFoldDB" id="A0A833M9H0"/>
<evidence type="ECO:0000256" key="2">
    <source>
        <dbReference type="SAM" id="Phobius"/>
    </source>
</evidence>
<comment type="caution">
    <text evidence="4">The sequence shown here is derived from an EMBL/GenBank/DDBJ whole genome shotgun (WGS) entry which is preliminary data.</text>
</comment>
<gene>
    <name evidence="4" type="ORF">F8153_11935</name>
</gene>
<feature type="region of interest" description="Disordered" evidence="1">
    <location>
        <begin position="43"/>
        <end position="73"/>
    </location>
</feature>
<evidence type="ECO:0000259" key="3">
    <source>
        <dbReference type="Pfam" id="PF08955"/>
    </source>
</evidence>
<keyword evidence="2" id="KW-0472">Membrane</keyword>
<feature type="domain" description="Bypass of forespore C C-terminal" evidence="3">
    <location>
        <begin position="151"/>
        <end position="211"/>
    </location>
</feature>
<dbReference type="EMBL" id="WBZB01000040">
    <property type="protein sequence ID" value="KAB3527684.1"/>
    <property type="molecule type" value="Genomic_DNA"/>
</dbReference>
<feature type="compositionally biased region" description="Basic and acidic residues" evidence="1">
    <location>
        <begin position="55"/>
        <end position="67"/>
    </location>
</feature>
<evidence type="ECO:0000256" key="1">
    <source>
        <dbReference type="SAM" id="MobiDB-lite"/>
    </source>
</evidence>
<organism evidence="4 5">
    <name type="scientific">Alkaliphilus serpentinus</name>
    <dbReference type="NCBI Taxonomy" id="1482731"/>
    <lineage>
        <taxon>Bacteria</taxon>
        <taxon>Bacillati</taxon>
        <taxon>Bacillota</taxon>
        <taxon>Clostridia</taxon>
        <taxon>Peptostreptococcales</taxon>
        <taxon>Natronincolaceae</taxon>
        <taxon>Alkaliphilus</taxon>
    </lineage>
</organism>
<dbReference type="Proteomes" id="UP000465601">
    <property type="component" value="Unassembled WGS sequence"/>
</dbReference>
<name>A0A833M9H0_9FIRM</name>
<dbReference type="RefSeq" id="WP_151866578.1">
    <property type="nucleotide sequence ID" value="NZ_WBZB01000040.1"/>
</dbReference>